<dbReference type="GO" id="GO:0015833">
    <property type="term" value="P:peptide transport"/>
    <property type="evidence" value="ECO:0007669"/>
    <property type="project" value="TreeGrafter"/>
</dbReference>
<evidence type="ECO:0000259" key="2">
    <source>
        <dbReference type="Pfam" id="PF00496"/>
    </source>
</evidence>
<dbReference type="EMBL" id="VBAN01000224">
    <property type="protein sequence ID" value="TMI81071.1"/>
    <property type="molecule type" value="Genomic_DNA"/>
</dbReference>
<protein>
    <submittedName>
        <fullName evidence="3">ABC transporter substrate-binding protein</fullName>
    </submittedName>
</protein>
<dbReference type="Gene3D" id="3.40.190.10">
    <property type="entry name" value="Periplasmic binding protein-like II"/>
    <property type="match status" value="1"/>
</dbReference>
<feature type="domain" description="Solute-binding protein family 5" evidence="2">
    <location>
        <begin position="97"/>
        <end position="420"/>
    </location>
</feature>
<dbReference type="InterPro" id="IPR039424">
    <property type="entry name" value="SBP_5"/>
</dbReference>
<feature type="compositionally biased region" description="Basic and acidic residues" evidence="1">
    <location>
        <begin position="456"/>
        <end position="470"/>
    </location>
</feature>
<dbReference type="Pfam" id="PF00496">
    <property type="entry name" value="SBP_bac_5"/>
    <property type="match status" value="1"/>
</dbReference>
<comment type="caution">
    <text evidence="3">The sequence shown here is derived from an EMBL/GenBank/DDBJ whole genome shotgun (WGS) entry which is preliminary data.</text>
</comment>
<accession>A0A537JC17</accession>
<dbReference type="Gene3D" id="3.90.76.10">
    <property type="entry name" value="Dipeptide-binding Protein, Domain 1"/>
    <property type="match status" value="1"/>
</dbReference>
<evidence type="ECO:0000256" key="1">
    <source>
        <dbReference type="SAM" id="MobiDB-lite"/>
    </source>
</evidence>
<reference evidence="3 4" key="1">
    <citation type="journal article" date="2019" name="Nat. Microbiol.">
        <title>Mediterranean grassland soil C-N compound turnover is dependent on rainfall and depth, and is mediated by genomically divergent microorganisms.</title>
        <authorList>
            <person name="Diamond S."/>
            <person name="Andeer P.F."/>
            <person name="Li Z."/>
            <person name="Crits-Christoph A."/>
            <person name="Burstein D."/>
            <person name="Anantharaman K."/>
            <person name="Lane K.R."/>
            <person name="Thomas B.C."/>
            <person name="Pan C."/>
            <person name="Northen T.R."/>
            <person name="Banfield J.F."/>
        </authorList>
    </citation>
    <scope>NUCLEOTIDE SEQUENCE [LARGE SCALE GENOMIC DNA]</scope>
    <source>
        <strain evidence="3">NP_6</strain>
    </source>
</reference>
<feature type="region of interest" description="Disordered" evidence="1">
    <location>
        <begin position="436"/>
        <end position="472"/>
    </location>
</feature>
<dbReference type="SUPFAM" id="SSF53850">
    <property type="entry name" value="Periplasmic binding protein-like II"/>
    <property type="match status" value="1"/>
</dbReference>
<dbReference type="Gene3D" id="3.10.105.10">
    <property type="entry name" value="Dipeptide-binding Protein, Domain 3"/>
    <property type="match status" value="1"/>
</dbReference>
<name>A0A537JC17_9BACT</name>
<evidence type="ECO:0000313" key="3">
    <source>
        <dbReference type="EMBL" id="TMI81071.1"/>
    </source>
</evidence>
<sequence length="522" mass="57762">MPPRPQNVRLYVITKGGRPMRGLRGIVACAIISGLALAGVSAPDASAQQFKKAIRFGVNRAPENLDPVTQDANPDIWAFMQIYQQLVRVNVAGDGFDPDLAERWTTSADGKTWTFSLRRNARFSTGDPVKAGDVVWSLKRAHDVKGPWQWALEPVQEIFARGDFTVVMTLKEPWAPFLADVSLFSNSVLPEKIFKDAPQDLISNKPVGSGPFMLVDWKKGEELVMKANPSYYEPGLPKTPELHLRYIPDDNARIIAVQSGEVDGVDYPPFSRVAELKRDSRLDTQLNPSTAVNHLTVNIREAPLNNVKVRKALAYATDRYAIVRAVCFGYCTPATTFLPQTTPYFNKSSKGYPYDVAKARELLKESGVPTPLPLKLLYRSGDAVAAPTAVALKAMWAKAGVDLELEPLDRAAATQRYRSNQAARRLRTWLHREPVVPQRLPHPGNGRPAGAWAAGDEPREAPPDLLHDPGHCPQRLSPDLAVPLPVHHRHRQEDEGVRADGNGAVALQERHGRGVRAPSWIR</sequence>
<organism evidence="3 4">
    <name type="scientific">Candidatus Segetimicrobium genomatis</name>
    <dbReference type="NCBI Taxonomy" id="2569760"/>
    <lineage>
        <taxon>Bacteria</taxon>
        <taxon>Bacillati</taxon>
        <taxon>Candidatus Sysuimicrobiota</taxon>
        <taxon>Candidatus Sysuimicrobiia</taxon>
        <taxon>Candidatus Sysuimicrobiales</taxon>
        <taxon>Candidatus Segetimicrobiaceae</taxon>
        <taxon>Candidatus Segetimicrobium</taxon>
    </lineage>
</organism>
<dbReference type="CDD" id="cd00995">
    <property type="entry name" value="PBP2_NikA_DppA_OppA_like"/>
    <property type="match status" value="1"/>
</dbReference>
<dbReference type="PANTHER" id="PTHR30290">
    <property type="entry name" value="PERIPLASMIC BINDING COMPONENT OF ABC TRANSPORTER"/>
    <property type="match status" value="1"/>
</dbReference>
<evidence type="ECO:0000313" key="4">
    <source>
        <dbReference type="Proteomes" id="UP000318093"/>
    </source>
</evidence>
<proteinExistence type="predicted"/>
<dbReference type="AlphaFoldDB" id="A0A537JC17"/>
<dbReference type="Proteomes" id="UP000318093">
    <property type="component" value="Unassembled WGS sequence"/>
</dbReference>
<dbReference type="GO" id="GO:1904680">
    <property type="term" value="F:peptide transmembrane transporter activity"/>
    <property type="evidence" value="ECO:0007669"/>
    <property type="project" value="TreeGrafter"/>
</dbReference>
<gene>
    <name evidence="3" type="ORF">E6H03_07410</name>
</gene>
<dbReference type="InterPro" id="IPR000914">
    <property type="entry name" value="SBP_5_dom"/>
</dbReference>